<evidence type="ECO:0000259" key="6">
    <source>
        <dbReference type="Pfam" id="PF03067"/>
    </source>
</evidence>
<dbReference type="GO" id="GO:0030246">
    <property type="term" value="F:carbohydrate binding"/>
    <property type="evidence" value="ECO:0007669"/>
    <property type="project" value="InterPro"/>
</dbReference>
<proteinExistence type="predicted"/>
<feature type="chain" id="PRO_5040993222" evidence="4">
    <location>
        <begin position="23"/>
        <end position="283"/>
    </location>
</feature>
<gene>
    <name evidence="7" type="ORF">LR394_32320</name>
</gene>
<dbReference type="GO" id="GO:0004553">
    <property type="term" value="F:hydrolase activity, hydrolyzing O-glycosyl compounds"/>
    <property type="evidence" value="ECO:0007669"/>
    <property type="project" value="InterPro"/>
</dbReference>
<reference evidence="7" key="1">
    <citation type="submission" date="2021-11" db="EMBL/GenBank/DDBJ databases">
        <title>Streptomyces corallinus and Kineosporia corallina sp. nov., two new coral-derived marine actinobacteria.</title>
        <authorList>
            <person name="Buangrab K."/>
            <person name="Sutthacheep M."/>
            <person name="Yeemin T."/>
            <person name="Harunari E."/>
            <person name="Igarashi Y."/>
            <person name="Sripreechasak P."/>
            <person name="Kanchanasin P."/>
            <person name="Tanasupawat S."/>
            <person name="Phongsopitanun W."/>
        </authorList>
    </citation>
    <scope>NUCLEOTIDE SEQUENCE</scope>
    <source>
        <strain evidence="7">JCM 31032</strain>
    </source>
</reference>
<keyword evidence="1 4" id="KW-0732">Signal</keyword>
<dbReference type="InterPro" id="IPR003610">
    <property type="entry name" value="CBM5/12"/>
</dbReference>
<evidence type="ECO:0000313" key="8">
    <source>
        <dbReference type="Proteomes" id="UP001138997"/>
    </source>
</evidence>
<dbReference type="Gene3D" id="2.70.50.50">
    <property type="entry name" value="chitin-binding protein cbp21"/>
    <property type="match status" value="1"/>
</dbReference>
<dbReference type="GO" id="GO:0005576">
    <property type="term" value="C:extracellular region"/>
    <property type="evidence" value="ECO:0007669"/>
    <property type="project" value="InterPro"/>
</dbReference>
<dbReference type="PANTHER" id="PTHR34823:SF1">
    <property type="entry name" value="CHITIN-BINDING TYPE-4 DOMAIN-CONTAINING PROTEIN"/>
    <property type="match status" value="1"/>
</dbReference>
<organism evidence="7 8">
    <name type="scientific">Kineosporia babensis</name>
    <dbReference type="NCBI Taxonomy" id="499548"/>
    <lineage>
        <taxon>Bacteria</taxon>
        <taxon>Bacillati</taxon>
        <taxon>Actinomycetota</taxon>
        <taxon>Actinomycetes</taxon>
        <taxon>Kineosporiales</taxon>
        <taxon>Kineosporiaceae</taxon>
        <taxon>Kineosporia</taxon>
    </lineage>
</organism>
<dbReference type="RefSeq" id="WP_231448411.1">
    <property type="nucleotide sequence ID" value="NZ_JAJOMB010000023.1"/>
</dbReference>
<dbReference type="SUPFAM" id="SSF81296">
    <property type="entry name" value="E set domains"/>
    <property type="match status" value="1"/>
</dbReference>
<dbReference type="PANTHER" id="PTHR34823">
    <property type="entry name" value="GLCNAC-BINDING PROTEIN A"/>
    <property type="match status" value="1"/>
</dbReference>
<protein>
    <submittedName>
        <fullName evidence="7">Lytic polysaccharide monooxygenase</fullName>
    </submittedName>
</protein>
<dbReference type="InterPro" id="IPR051024">
    <property type="entry name" value="GlcNAc_Chitin_IntDeg"/>
</dbReference>
<feature type="domain" description="Chitin-binding type-4" evidence="6">
    <location>
        <begin position="28"/>
        <end position="166"/>
    </location>
</feature>
<keyword evidence="7" id="KW-0560">Oxidoreductase</keyword>
<evidence type="ECO:0000256" key="3">
    <source>
        <dbReference type="SAM" id="MobiDB-lite"/>
    </source>
</evidence>
<keyword evidence="2" id="KW-0378">Hydrolase</keyword>
<feature type="domain" description="Chitin-binding type-3" evidence="5">
    <location>
        <begin position="240"/>
        <end position="280"/>
    </location>
</feature>
<dbReference type="CDD" id="cd21177">
    <property type="entry name" value="LPMO_AA10"/>
    <property type="match status" value="1"/>
</dbReference>
<dbReference type="Proteomes" id="UP001138997">
    <property type="component" value="Unassembled WGS sequence"/>
</dbReference>
<keyword evidence="7" id="KW-0503">Monooxygenase</keyword>
<evidence type="ECO:0000256" key="4">
    <source>
        <dbReference type="SAM" id="SignalP"/>
    </source>
</evidence>
<sequence>MFKKVALPLATLGTLFAGVALAAPAGAHGYVSSPPSRQALCASGAVSGCGQIQYEPQSVEAAKGSTKCSGGNEAFRELDDESRDWPHTAVGTSETFNWTLTARHRTSTWQYYIGGTLIEEFDDKNAVPNATVSHQVDLSGYTGEQTLLAVWNIGDTPMAFYNCIDLDIGGSGSGNGSGNGNSGNPQQPTVEPTDGTDQPDETTAPQYPDDEPTTTVPTTGAPGAGEPTETPQEPEAEGDWQDWTWYNRGDKVTYDGVTYECRQSHTTLPGWEPPVVLALWLPE</sequence>
<dbReference type="Gene3D" id="2.10.10.20">
    <property type="entry name" value="Carbohydrate-binding module superfamily 5/12"/>
    <property type="match status" value="1"/>
</dbReference>
<dbReference type="AlphaFoldDB" id="A0A9X1NK18"/>
<keyword evidence="8" id="KW-1185">Reference proteome</keyword>
<dbReference type="Pfam" id="PF02839">
    <property type="entry name" value="CBM_5_12"/>
    <property type="match status" value="1"/>
</dbReference>
<feature type="compositionally biased region" description="Low complexity" evidence="3">
    <location>
        <begin position="213"/>
        <end position="231"/>
    </location>
</feature>
<dbReference type="SUPFAM" id="SSF51055">
    <property type="entry name" value="Carbohydrate binding domain"/>
    <property type="match status" value="1"/>
</dbReference>
<dbReference type="InterPro" id="IPR036573">
    <property type="entry name" value="CBM_sf_5/12"/>
</dbReference>
<accession>A0A9X1NK18</accession>
<dbReference type="CDD" id="cd12214">
    <property type="entry name" value="ChiA1_BD"/>
    <property type="match status" value="1"/>
</dbReference>
<dbReference type="GO" id="GO:0005975">
    <property type="term" value="P:carbohydrate metabolic process"/>
    <property type="evidence" value="ECO:0007669"/>
    <property type="project" value="InterPro"/>
</dbReference>
<evidence type="ECO:0000259" key="5">
    <source>
        <dbReference type="Pfam" id="PF02839"/>
    </source>
</evidence>
<dbReference type="Pfam" id="PF03067">
    <property type="entry name" value="LPMO_10"/>
    <property type="match status" value="1"/>
</dbReference>
<name>A0A9X1NK18_9ACTN</name>
<comment type="caution">
    <text evidence="7">The sequence shown here is derived from an EMBL/GenBank/DDBJ whole genome shotgun (WGS) entry which is preliminary data.</text>
</comment>
<feature type="region of interest" description="Disordered" evidence="3">
    <location>
        <begin position="174"/>
        <end position="241"/>
    </location>
</feature>
<evidence type="ECO:0000313" key="7">
    <source>
        <dbReference type="EMBL" id="MCD5315593.1"/>
    </source>
</evidence>
<feature type="signal peptide" evidence="4">
    <location>
        <begin position="1"/>
        <end position="22"/>
    </location>
</feature>
<dbReference type="GO" id="GO:0004497">
    <property type="term" value="F:monooxygenase activity"/>
    <property type="evidence" value="ECO:0007669"/>
    <property type="project" value="UniProtKB-KW"/>
</dbReference>
<dbReference type="InterPro" id="IPR014756">
    <property type="entry name" value="Ig_E-set"/>
</dbReference>
<dbReference type="InterPro" id="IPR004302">
    <property type="entry name" value="Cellulose/chitin-bd_N"/>
</dbReference>
<evidence type="ECO:0000256" key="2">
    <source>
        <dbReference type="ARBA" id="ARBA00022801"/>
    </source>
</evidence>
<dbReference type="EMBL" id="JAJOMB010000023">
    <property type="protein sequence ID" value="MCD5315593.1"/>
    <property type="molecule type" value="Genomic_DNA"/>
</dbReference>
<evidence type="ECO:0000256" key="1">
    <source>
        <dbReference type="ARBA" id="ARBA00022729"/>
    </source>
</evidence>